<dbReference type="CDD" id="cd17503">
    <property type="entry name" value="MFS_LmrB_MDR_like"/>
    <property type="match status" value="1"/>
</dbReference>
<dbReference type="RefSeq" id="WP_140843829.1">
    <property type="nucleotide sequence ID" value="NZ_RCZI01000005.1"/>
</dbReference>
<dbReference type="GO" id="GO:0005886">
    <property type="term" value="C:plasma membrane"/>
    <property type="evidence" value="ECO:0007669"/>
    <property type="project" value="UniProtKB-SubCell"/>
</dbReference>
<feature type="transmembrane region" description="Helical" evidence="7">
    <location>
        <begin position="388"/>
        <end position="407"/>
    </location>
</feature>
<sequence>MDAVDPASPPSRLRAAFCCPSFFPVPGSYMTPPVSVVVDPVRKSLLWLVAVGFFMQTLDATIINTALPAMAAGLGESPLRMQSVVVAYSLTMAMLIPASGWIADRFGTRRIFFSAIVLFVLGSVACALSHGLGQLVAARVVQGLGGALLLPVGRLALLRTVPRTEFLQAMSFVAIPGLIGPLLGPTLGGWLVQYASWHWIFLINVPVGVLGCIATLRFMPDLRGAALQRFDATGYAFLALGMVSVSLALDGVAELGLRQGGVFVLMVFGFASLTAYWLHAGRKPAPLFSPVLFKVPTLSIGLLGNLFSRLGSGCMPFLLPLLLQVSMGYSPLHAGLMMLPIALAGMTMKRFTTPLITHFGYRRVLVVNTALVGLAMGLFGFAGPTQPLALHIVLLLFFGAVNSLQFTAMNTVTLRDLDGGMASSGNSLLSMVQMLAMSLGVAAASSVLGGYTGLFGSDGPLDTLHAFQATFATMGLITLASALIFWHLPPEARAVQPAQPEVSGQG</sequence>
<keyword evidence="5 7" id="KW-1133">Transmembrane helix</keyword>
<feature type="transmembrane region" description="Helical" evidence="7">
    <location>
        <begin position="261"/>
        <end position="279"/>
    </location>
</feature>
<feature type="transmembrane region" description="Helical" evidence="7">
    <location>
        <begin position="291"/>
        <end position="311"/>
    </location>
</feature>
<dbReference type="InterPro" id="IPR004638">
    <property type="entry name" value="EmrB-like"/>
</dbReference>
<feature type="transmembrane region" description="Helical" evidence="7">
    <location>
        <begin position="230"/>
        <end position="249"/>
    </location>
</feature>
<organism evidence="9 10">
    <name type="scientific">Variovorax guangxiensis</name>
    <dbReference type="NCBI Taxonomy" id="1775474"/>
    <lineage>
        <taxon>Bacteria</taxon>
        <taxon>Pseudomonadati</taxon>
        <taxon>Pseudomonadota</taxon>
        <taxon>Betaproteobacteria</taxon>
        <taxon>Burkholderiales</taxon>
        <taxon>Comamonadaceae</taxon>
        <taxon>Variovorax</taxon>
    </lineage>
</organism>
<feature type="transmembrane region" description="Helical" evidence="7">
    <location>
        <begin position="364"/>
        <end position="382"/>
    </location>
</feature>
<feature type="domain" description="Major facilitator superfamily (MFS) profile" evidence="8">
    <location>
        <begin position="45"/>
        <end position="493"/>
    </location>
</feature>
<evidence type="ECO:0000313" key="9">
    <source>
        <dbReference type="EMBL" id="TPG25281.1"/>
    </source>
</evidence>
<feature type="transmembrane region" description="Helical" evidence="7">
    <location>
        <begin position="317"/>
        <end position="343"/>
    </location>
</feature>
<evidence type="ECO:0000256" key="2">
    <source>
        <dbReference type="ARBA" id="ARBA00022448"/>
    </source>
</evidence>
<feature type="transmembrane region" description="Helical" evidence="7">
    <location>
        <begin position="169"/>
        <end position="191"/>
    </location>
</feature>
<feature type="transmembrane region" description="Helical" evidence="7">
    <location>
        <begin position="136"/>
        <end position="157"/>
    </location>
</feature>
<feature type="transmembrane region" description="Helical" evidence="7">
    <location>
        <begin position="466"/>
        <end position="486"/>
    </location>
</feature>
<dbReference type="GO" id="GO:0022857">
    <property type="term" value="F:transmembrane transporter activity"/>
    <property type="evidence" value="ECO:0007669"/>
    <property type="project" value="InterPro"/>
</dbReference>
<dbReference type="Pfam" id="PF07690">
    <property type="entry name" value="MFS_1"/>
    <property type="match status" value="1"/>
</dbReference>
<dbReference type="Proteomes" id="UP000319212">
    <property type="component" value="Unassembled WGS sequence"/>
</dbReference>
<proteinExistence type="predicted"/>
<feature type="transmembrane region" description="Helical" evidence="7">
    <location>
        <begin position="45"/>
        <end position="67"/>
    </location>
</feature>
<reference evidence="9 10" key="1">
    <citation type="journal article" date="2019" name="Environ. Microbiol.">
        <title>Species interactions and distinct microbial communities in high Arctic permafrost affected cryosols are associated with the CH4 and CO2 gas fluxes.</title>
        <authorList>
            <person name="Altshuler I."/>
            <person name="Hamel J."/>
            <person name="Turney S."/>
            <person name="Magnuson E."/>
            <person name="Levesque R."/>
            <person name="Greer C."/>
            <person name="Whyte L.G."/>
        </authorList>
    </citation>
    <scope>NUCLEOTIDE SEQUENCE [LARGE SCALE GENOMIC DNA]</scope>
    <source>
        <strain evidence="9 10">S06.C</strain>
    </source>
</reference>
<protein>
    <submittedName>
        <fullName evidence="9">DHA2 family efflux MFS transporter permease subunit</fullName>
    </submittedName>
</protein>
<dbReference type="PANTHER" id="PTHR42718">
    <property type="entry name" value="MAJOR FACILITATOR SUPERFAMILY MULTIDRUG TRANSPORTER MFSC"/>
    <property type="match status" value="1"/>
</dbReference>
<evidence type="ECO:0000256" key="5">
    <source>
        <dbReference type="ARBA" id="ARBA00022989"/>
    </source>
</evidence>
<feature type="transmembrane region" description="Helical" evidence="7">
    <location>
        <begin position="197"/>
        <end position="218"/>
    </location>
</feature>
<dbReference type="PANTHER" id="PTHR42718:SF46">
    <property type="entry name" value="BLR6921 PROTEIN"/>
    <property type="match status" value="1"/>
</dbReference>
<evidence type="ECO:0000256" key="7">
    <source>
        <dbReference type="SAM" id="Phobius"/>
    </source>
</evidence>
<evidence type="ECO:0000256" key="1">
    <source>
        <dbReference type="ARBA" id="ARBA00004651"/>
    </source>
</evidence>
<evidence type="ECO:0000256" key="3">
    <source>
        <dbReference type="ARBA" id="ARBA00022475"/>
    </source>
</evidence>
<keyword evidence="4 7" id="KW-0812">Transmembrane</keyword>
<name>A0A502DM84_9BURK</name>
<dbReference type="InterPro" id="IPR036259">
    <property type="entry name" value="MFS_trans_sf"/>
</dbReference>
<dbReference type="SUPFAM" id="SSF103473">
    <property type="entry name" value="MFS general substrate transporter"/>
    <property type="match status" value="1"/>
</dbReference>
<keyword evidence="2" id="KW-0813">Transport</keyword>
<accession>A0A502DM84</accession>
<evidence type="ECO:0000259" key="8">
    <source>
        <dbReference type="PROSITE" id="PS50850"/>
    </source>
</evidence>
<gene>
    <name evidence="9" type="ORF">EAH82_17170</name>
</gene>
<comment type="caution">
    <text evidence="9">The sequence shown here is derived from an EMBL/GenBank/DDBJ whole genome shotgun (WGS) entry which is preliminary data.</text>
</comment>
<dbReference type="InterPro" id="IPR020846">
    <property type="entry name" value="MFS_dom"/>
</dbReference>
<evidence type="ECO:0000313" key="10">
    <source>
        <dbReference type="Proteomes" id="UP000319212"/>
    </source>
</evidence>
<dbReference type="NCBIfam" id="NF007799">
    <property type="entry name" value="PRK10504.1"/>
    <property type="match status" value="1"/>
</dbReference>
<dbReference type="PROSITE" id="PS50850">
    <property type="entry name" value="MFS"/>
    <property type="match status" value="1"/>
</dbReference>
<keyword evidence="3" id="KW-1003">Cell membrane</keyword>
<dbReference type="NCBIfam" id="TIGR00711">
    <property type="entry name" value="efflux_EmrB"/>
    <property type="match status" value="1"/>
</dbReference>
<comment type="subcellular location">
    <subcellularLocation>
        <location evidence="1">Cell membrane</location>
        <topology evidence="1">Multi-pass membrane protein</topology>
    </subcellularLocation>
</comment>
<dbReference type="EMBL" id="RCZI01000005">
    <property type="protein sequence ID" value="TPG25281.1"/>
    <property type="molecule type" value="Genomic_DNA"/>
</dbReference>
<feature type="transmembrane region" description="Helical" evidence="7">
    <location>
        <begin position="428"/>
        <end position="454"/>
    </location>
</feature>
<dbReference type="OrthoDB" id="9807274at2"/>
<feature type="transmembrane region" description="Helical" evidence="7">
    <location>
        <begin position="79"/>
        <end position="99"/>
    </location>
</feature>
<evidence type="ECO:0000256" key="4">
    <source>
        <dbReference type="ARBA" id="ARBA00022692"/>
    </source>
</evidence>
<keyword evidence="6 7" id="KW-0472">Membrane</keyword>
<dbReference type="Gene3D" id="1.20.1250.20">
    <property type="entry name" value="MFS general substrate transporter like domains"/>
    <property type="match status" value="2"/>
</dbReference>
<feature type="transmembrane region" description="Helical" evidence="7">
    <location>
        <begin position="111"/>
        <end position="130"/>
    </location>
</feature>
<dbReference type="InterPro" id="IPR011701">
    <property type="entry name" value="MFS"/>
</dbReference>
<dbReference type="AlphaFoldDB" id="A0A502DM84"/>
<evidence type="ECO:0000256" key="6">
    <source>
        <dbReference type="ARBA" id="ARBA00023136"/>
    </source>
</evidence>